<organism evidence="1 2">
    <name type="scientific">Nocardiopsis sinuspersici</name>
    <dbReference type="NCBI Taxonomy" id="501010"/>
    <lineage>
        <taxon>Bacteria</taxon>
        <taxon>Bacillati</taxon>
        <taxon>Actinomycetota</taxon>
        <taxon>Actinomycetes</taxon>
        <taxon>Streptosporangiales</taxon>
        <taxon>Nocardiopsidaceae</taxon>
        <taxon>Nocardiopsis</taxon>
    </lineage>
</organism>
<dbReference type="AlphaFoldDB" id="A0A7Y9XE97"/>
<evidence type="ECO:0000313" key="2">
    <source>
        <dbReference type="Proteomes" id="UP000584931"/>
    </source>
</evidence>
<gene>
    <name evidence="1" type="ORF">HNR06_003603</name>
</gene>
<protein>
    <submittedName>
        <fullName evidence="1">Lipopolysaccharide export system protein LptC</fullName>
    </submittedName>
</protein>
<sequence length="116" mass="12637">MTTRTAVMVVVDIHVSADQPVSNDQFHARATQLMDELMALSECDPEVTDPVTSSDAQQSVLTVEVLIFTDDQLEAVNKALTVLRTGLHATGAKTAGWPSIERLENRTELISDLLTT</sequence>
<name>A0A7Y9XE97_9ACTN</name>
<dbReference type="EMBL" id="JACCHL010000001">
    <property type="protein sequence ID" value="NYH54014.1"/>
    <property type="molecule type" value="Genomic_DNA"/>
</dbReference>
<comment type="caution">
    <text evidence="1">The sequence shown here is derived from an EMBL/GenBank/DDBJ whole genome shotgun (WGS) entry which is preliminary data.</text>
</comment>
<evidence type="ECO:0000313" key="1">
    <source>
        <dbReference type="EMBL" id="NYH54014.1"/>
    </source>
</evidence>
<accession>A0A7Y9XE97</accession>
<dbReference type="Proteomes" id="UP000584931">
    <property type="component" value="Unassembled WGS sequence"/>
</dbReference>
<proteinExistence type="predicted"/>
<dbReference type="RefSeq" id="WP_179810699.1">
    <property type="nucleotide sequence ID" value="NZ_JACCHL010000001.1"/>
</dbReference>
<reference evidence="1 2" key="1">
    <citation type="submission" date="2020-07" db="EMBL/GenBank/DDBJ databases">
        <title>Sequencing the genomes of 1000 actinobacteria strains.</title>
        <authorList>
            <person name="Klenk H.-P."/>
        </authorList>
    </citation>
    <scope>NUCLEOTIDE SEQUENCE [LARGE SCALE GENOMIC DNA]</scope>
    <source>
        <strain evidence="1 2">DSM 45278</strain>
    </source>
</reference>